<reference evidence="1 4" key="2">
    <citation type="submission" date="2021-03" db="EMBL/GenBank/DDBJ databases">
        <title>Whole genome shotgun sequence of Salinispora arenicola NBRC 105043.</title>
        <authorList>
            <person name="Komaki H."/>
            <person name="Tamura T."/>
        </authorList>
    </citation>
    <scope>NUCLEOTIDE SEQUENCE [LARGE SCALE GENOMIC DNA]</scope>
    <source>
        <strain evidence="1 4">NBRC 105043</strain>
    </source>
</reference>
<evidence type="ECO:0000313" key="3">
    <source>
        <dbReference type="Proteomes" id="UP000315983"/>
    </source>
</evidence>
<dbReference type="Proteomes" id="UP000677457">
    <property type="component" value="Unassembled WGS sequence"/>
</dbReference>
<evidence type="ECO:0000313" key="1">
    <source>
        <dbReference type="EMBL" id="GIM86559.1"/>
    </source>
</evidence>
<dbReference type="EMBL" id="BOQM01000025">
    <property type="protein sequence ID" value="GIM86559.1"/>
    <property type="molecule type" value="Genomic_DNA"/>
</dbReference>
<name>A0A542XUI6_SALAC</name>
<protein>
    <submittedName>
        <fullName evidence="2">Uncharacterized protein</fullName>
    </submittedName>
</protein>
<reference evidence="2 3" key="1">
    <citation type="submission" date="2019-06" db="EMBL/GenBank/DDBJ databases">
        <title>Sequencing the genomes of 1000 actinobacteria strains.</title>
        <authorList>
            <person name="Klenk H.-P."/>
        </authorList>
    </citation>
    <scope>NUCLEOTIDE SEQUENCE [LARGE SCALE GENOMIC DNA]</scope>
    <source>
        <strain evidence="2 3">DSM 44819</strain>
    </source>
</reference>
<keyword evidence="4" id="KW-1185">Reference proteome</keyword>
<accession>A0A542XUI6</accession>
<evidence type="ECO:0000313" key="4">
    <source>
        <dbReference type="Proteomes" id="UP000677457"/>
    </source>
</evidence>
<sequence>METLLYISAVIAAVGAAEVLRRASRGALVAGRKVSRLVDDMLGEPTRPGLPDGHHGIMTRVLSSVISLVPEFSFGEGVDDGLPVRIDLGWERLRGVVDREGRGT</sequence>
<evidence type="ECO:0000313" key="2">
    <source>
        <dbReference type="EMBL" id="TQL39509.1"/>
    </source>
</evidence>
<comment type="caution">
    <text evidence="2">The sequence shown here is derived from an EMBL/GenBank/DDBJ whole genome shotgun (WGS) entry which is preliminary data.</text>
</comment>
<dbReference type="Proteomes" id="UP000315983">
    <property type="component" value="Unassembled WGS sequence"/>
</dbReference>
<gene>
    <name evidence="2" type="ORF">FB564_4769</name>
    <name evidence="1" type="ORF">Sar04_32950</name>
</gene>
<dbReference type="EMBL" id="VFOL01000001">
    <property type="protein sequence ID" value="TQL39509.1"/>
    <property type="molecule type" value="Genomic_DNA"/>
</dbReference>
<dbReference type="AlphaFoldDB" id="A0A542XUI6"/>
<organism evidence="2 3">
    <name type="scientific">Salinispora arenicola</name>
    <dbReference type="NCBI Taxonomy" id="168697"/>
    <lineage>
        <taxon>Bacteria</taxon>
        <taxon>Bacillati</taxon>
        <taxon>Actinomycetota</taxon>
        <taxon>Actinomycetes</taxon>
        <taxon>Micromonosporales</taxon>
        <taxon>Micromonosporaceae</taxon>
        <taxon>Salinispora</taxon>
    </lineage>
</organism>
<proteinExistence type="predicted"/>